<evidence type="ECO:0000313" key="2">
    <source>
        <dbReference type="EMBL" id="CAA6806321.1"/>
    </source>
</evidence>
<dbReference type="InterPro" id="IPR003959">
    <property type="entry name" value="ATPase_AAA_core"/>
</dbReference>
<dbReference type="AlphaFoldDB" id="A0A6S6SNP8"/>
<evidence type="ECO:0000259" key="1">
    <source>
        <dbReference type="Pfam" id="PF13304"/>
    </source>
</evidence>
<feature type="domain" description="ATPase AAA-type core" evidence="1">
    <location>
        <begin position="29"/>
        <end position="320"/>
    </location>
</feature>
<accession>A0A6S6SNP8</accession>
<dbReference type="GO" id="GO:0005524">
    <property type="term" value="F:ATP binding"/>
    <property type="evidence" value="ECO:0007669"/>
    <property type="project" value="InterPro"/>
</dbReference>
<dbReference type="PIRSF" id="PIRSF029347">
    <property type="entry name" value="RecF"/>
    <property type="match status" value="1"/>
</dbReference>
<sequence length="393" mass="45058">MPINMLKRIRVKNFKSLENTEINFSKNSFLIGMNGTGKTTILQAIDFLSAISSGEVEEWLKVRGWLKKDLTFYGNKKLIIEFRIEFELERVTYFWIILFNSQTLKSTKELIIKKTIDSEDRTILGLINGYYSINKVKKEKINFNYKGSLLSGLKSDLLGDELNGIHRFFNDIRSAELLSPILMKKRAREAKEGIGLGGEKLSAFLNALDVDKKEKLRQSLKSFFPYIESFETKSLRSGWKTLSLVEKQNNQLIETDSMHLSDGILRILAILSQLLTTESILIFDEIEDGINQEFVEKLVDTLVESSHQTIVATHSPLLLNYLDDDIAKESILFVYKTKDGATKVENFFEVIAKYQDISNHEYDLFGAGEIMQRVNLLELTDNLIHEANCEDSH</sequence>
<dbReference type="EMBL" id="CACVAZ010000032">
    <property type="protein sequence ID" value="CAA6806321.1"/>
    <property type="molecule type" value="Genomic_DNA"/>
</dbReference>
<dbReference type="InterPro" id="IPR014555">
    <property type="entry name" value="RecF-like"/>
</dbReference>
<dbReference type="CDD" id="cd00267">
    <property type="entry name" value="ABC_ATPase"/>
    <property type="match status" value="1"/>
</dbReference>
<dbReference type="GO" id="GO:0016887">
    <property type="term" value="F:ATP hydrolysis activity"/>
    <property type="evidence" value="ECO:0007669"/>
    <property type="project" value="InterPro"/>
</dbReference>
<reference evidence="2" key="1">
    <citation type="submission" date="2020-01" db="EMBL/GenBank/DDBJ databases">
        <authorList>
            <person name="Meier V. D."/>
            <person name="Meier V D."/>
        </authorList>
    </citation>
    <scope>NUCLEOTIDE SEQUENCE</scope>
    <source>
        <strain evidence="2">HLG_WM_MAG_02</strain>
    </source>
</reference>
<organism evidence="2">
    <name type="scientific">uncultured Sulfurovum sp</name>
    <dbReference type="NCBI Taxonomy" id="269237"/>
    <lineage>
        <taxon>Bacteria</taxon>
        <taxon>Pseudomonadati</taxon>
        <taxon>Campylobacterota</taxon>
        <taxon>Epsilonproteobacteria</taxon>
        <taxon>Campylobacterales</taxon>
        <taxon>Sulfurovaceae</taxon>
        <taxon>Sulfurovum</taxon>
        <taxon>environmental samples</taxon>
    </lineage>
</organism>
<dbReference type="SUPFAM" id="SSF52540">
    <property type="entry name" value="P-loop containing nucleoside triphosphate hydrolases"/>
    <property type="match status" value="1"/>
</dbReference>
<dbReference type="PANTHER" id="PTHR40396:SF1">
    <property type="entry name" value="ATPASE AAA-TYPE CORE DOMAIN-CONTAINING PROTEIN"/>
    <property type="match status" value="1"/>
</dbReference>
<gene>
    <name evidence="2" type="ORF">HELGO_WM33193</name>
</gene>
<dbReference type="PANTHER" id="PTHR40396">
    <property type="entry name" value="ATPASE-LIKE PROTEIN"/>
    <property type="match status" value="1"/>
</dbReference>
<proteinExistence type="predicted"/>
<dbReference type="Pfam" id="PF13304">
    <property type="entry name" value="AAA_21"/>
    <property type="match status" value="1"/>
</dbReference>
<dbReference type="InterPro" id="IPR027417">
    <property type="entry name" value="P-loop_NTPase"/>
</dbReference>
<protein>
    <recommendedName>
        <fullName evidence="1">ATPase AAA-type core domain-containing protein</fullName>
    </recommendedName>
</protein>
<name>A0A6S6SNP8_9BACT</name>
<dbReference type="Gene3D" id="3.40.50.300">
    <property type="entry name" value="P-loop containing nucleotide triphosphate hydrolases"/>
    <property type="match status" value="1"/>
</dbReference>